<dbReference type="AlphaFoldDB" id="A0A498IVE9"/>
<dbReference type="EC" id="2.1.1.386" evidence="18"/>
<accession>A0A498IVE9</accession>
<evidence type="ECO:0000256" key="3">
    <source>
        <dbReference type="ARBA" id="ARBA00007715"/>
    </source>
</evidence>
<evidence type="ECO:0000313" key="22">
    <source>
        <dbReference type="Proteomes" id="UP000290289"/>
    </source>
</evidence>
<comment type="similarity">
    <text evidence="4">Belongs to the methyltransferase superfamily. HEN1 family.</text>
</comment>
<keyword evidence="16" id="KW-0472">Membrane</keyword>
<evidence type="ECO:0000256" key="13">
    <source>
        <dbReference type="ARBA" id="ARBA00022842"/>
    </source>
</evidence>
<comment type="subcellular location">
    <subcellularLocation>
        <location evidence="2">Endoplasmic reticulum membrane</location>
        <topology evidence="2">Multi-pass membrane protein</topology>
    </subcellularLocation>
</comment>
<keyword evidence="14" id="KW-0694">RNA-binding</keyword>
<evidence type="ECO:0000256" key="18">
    <source>
        <dbReference type="ARBA" id="ARBA00035025"/>
    </source>
</evidence>
<keyword evidence="7" id="KW-0489">Methyltransferase</keyword>
<feature type="signal peptide" evidence="20">
    <location>
        <begin position="1"/>
        <end position="19"/>
    </location>
</feature>
<name>A0A498IVE9_MALDO</name>
<evidence type="ECO:0000256" key="9">
    <source>
        <dbReference type="ARBA" id="ARBA00022691"/>
    </source>
</evidence>
<dbReference type="Gene3D" id="3.40.50.150">
    <property type="entry name" value="Vaccinia Virus protein VP39"/>
    <property type="match status" value="1"/>
</dbReference>
<dbReference type="Pfam" id="PF06417">
    <property type="entry name" value="EMC4"/>
    <property type="match status" value="1"/>
</dbReference>
<evidence type="ECO:0000256" key="7">
    <source>
        <dbReference type="ARBA" id="ARBA00022603"/>
    </source>
</evidence>
<evidence type="ECO:0000256" key="11">
    <source>
        <dbReference type="ARBA" id="ARBA00022723"/>
    </source>
</evidence>
<feature type="chain" id="PRO_5019801356" description="ER membrane protein complex subunit 4" evidence="20">
    <location>
        <begin position="20"/>
        <end position="178"/>
    </location>
</feature>
<evidence type="ECO:0000256" key="16">
    <source>
        <dbReference type="ARBA" id="ARBA00023136"/>
    </source>
</evidence>
<dbReference type="GO" id="GO:0030422">
    <property type="term" value="P:siRNA processing"/>
    <property type="evidence" value="ECO:0007669"/>
    <property type="project" value="TreeGrafter"/>
</dbReference>
<comment type="catalytic activity">
    <reaction evidence="19">
        <text>small RNA 3'-end nucleotide + S-adenosyl-L-methionine = small RNA 3'-end 2'-O-methylnucleotide + S-adenosyl-L-homocysteine + H(+)</text>
        <dbReference type="Rhea" id="RHEA:37887"/>
        <dbReference type="Rhea" id="RHEA-COMP:10415"/>
        <dbReference type="Rhea" id="RHEA-COMP:10416"/>
        <dbReference type="ChEBI" id="CHEBI:15378"/>
        <dbReference type="ChEBI" id="CHEBI:57856"/>
        <dbReference type="ChEBI" id="CHEBI:59789"/>
        <dbReference type="ChEBI" id="CHEBI:74896"/>
        <dbReference type="ChEBI" id="CHEBI:74898"/>
        <dbReference type="EC" id="2.1.1.386"/>
    </reaction>
</comment>
<evidence type="ECO:0000256" key="8">
    <source>
        <dbReference type="ARBA" id="ARBA00022679"/>
    </source>
</evidence>
<organism evidence="21 22">
    <name type="scientific">Malus domestica</name>
    <name type="common">Apple</name>
    <name type="synonym">Pyrus malus</name>
    <dbReference type="NCBI Taxonomy" id="3750"/>
    <lineage>
        <taxon>Eukaryota</taxon>
        <taxon>Viridiplantae</taxon>
        <taxon>Streptophyta</taxon>
        <taxon>Embryophyta</taxon>
        <taxon>Tracheophyta</taxon>
        <taxon>Spermatophyta</taxon>
        <taxon>Magnoliopsida</taxon>
        <taxon>eudicotyledons</taxon>
        <taxon>Gunneridae</taxon>
        <taxon>Pentapetalae</taxon>
        <taxon>rosids</taxon>
        <taxon>fabids</taxon>
        <taxon>Rosales</taxon>
        <taxon>Rosaceae</taxon>
        <taxon>Amygdaloideae</taxon>
        <taxon>Maleae</taxon>
        <taxon>Malus</taxon>
    </lineage>
</organism>
<evidence type="ECO:0000256" key="2">
    <source>
        <dbReference type="ARBA" id="ARBA00004477"/>
    </source>
</evidence>
<keyword evidence="22" id="KW-1185">Reference proteome</keyword>
<keyword evidence="17" id="KW-0943">RNA-mediated gene silencing</keyword>
<dbReference type="InterPro" id="IPR009445">
    <property type="entry name" value="TMEM85/Emc4"/>
</dbReference>
<evidence type="ECO:0000313" key="21">
    <source>
        <dbReference type="EMBL" id="RXH87236.1"/>
    </source>
</evidence>
<dbReference type="STRING" id="3750.A0A498IVE9"/>
<dbReference type="EMBL" id="RDQH01000336">
    <property type="protein sequence ID" value="RXH87236.1"/>
    <property type="molecule type" value="Genomic_DNA"/>
</dbReference>
<dbReference type="Proteomes" id="UP000290289">
    <property type="component" value="Chromosome 10"/>
</dbReference>
<evidence type="ECO:0000256" key="5">
    <source>
        <dbReference type="ARBA" id="ARBA00020820"/>
    </source>
</evidence>
<evidence type="ECO:0000256" key="19">
    <source>
        <dbReference type="ARBA" id="ARBA00048418"/>
    </source>
</evidence>
<dbReference type="GO" id="GO:0001510">
    <property type="term" value="P:RNA methylation"/>
    <property type="evidence" value="ECO:0007669"/>
    <property type="project" value="InterPro"/>
</dbReference>
<dbReference type="PANTHER" id="PTHR21404">
    <property type="entry name" value="HEN1"/>
    <property type="match status" value="1"/>
</dbReference>
<keyword evidence="15" id="KW-1133">Transmembrane helix</keyword>
<gene>
    <name evidence="21" type="ORF">DVH24_028736</name>
</gene>
<dbReference type="GO" id="GO:0090486">
    <property type="term" value="F:small RNA 2'-O-methyltransferase activity"/>
    <property type="evidence" value="ECO:0007669"/>
    <property type="project" value="UniProtKB-EC"/>
</dbReference>
<dbReference type="InterPro" id="IPR026610">
    <property type="entry name" value="Hen1"/>
</dbReference>
<keyword evidence="10" id="KW-0812">Transmembrane</keyword>
<evidence type="ECO:0000256" key="14">
    <source>
        <dbReference type="ARBA" id="ARBA00022884"/>
    </source>
</evidence>
<evidence type="ECO:0000256" key="17">
    <source>
        <dbReference type="ARBA" id="ARBA00023158"/>
    </source>
</evidence>
<evidence type="ECO:0000256" key="20">
    <source>
        <dbReference type="SAM" id="SignalP"/>
    </source>
</evidence>
<proteinExistence type="inferred from homology"/>
<dbReference type="GO" id="GO:0005789">
    <property type="term" value="C:endoplasmic reticulum membrane"/>
    <property type="evidence" value="ECO:0007669"/>
    <property type="project" value="UniProtKB-SubCell"/>
</dbReference>
<comment type="similarity">
    <text evidence="3">Belongs to the EMC4 family.</text>
</comment>
<evidence type="ECO:0000256" key="6">
    <source>
        <dbReference type="ARBA" id="ARBA00021330"/>
    </source>
</evidence>
<dbReference type="GO" id="GO:0003723">
    <property type="term" value="F:RNA binding"/>
    <property type="evidence" value="ECO:0007669"/>
    <property type="project" value="UniProtKB-KW"/>
</dbReference>
<comment type="cofactor">
    <cofactor evidence="1">
        <name>Mg(2+)</name>
        <dbReference type="ChEBI" id="CHEBI:18420"/>
    </cofactor>
</comment>
<keyword evidence="13" id="KW-0460">Magnesium</keyword>
<comment type="caution">
    <text evidence="21">The sequence shown here is derived from an EMBL/GenBank/DDBJ whole genome shotgun (WGS) entry which is preliminary data.</text>
</comment>
<evidence type="ECO:0000256" key="1">
    <source>
        <dbReference type="ARBA" id="ARBA00001946"/>
    </source>
</evidence>
<dbReference type="InterPro" id="IPR029063">
    <property type="entry name" value="SAM-dependent_MTases_sf"/>
</dbReference>
<keyword evidence="8" id="KW-0808">Transferase</keyword>
<keyword evidence="20" id="KW-0732">Signal</keyword>
<evidence type="ECO:0000256" key="12">
    <source>
        <dbReference type="ARBA" id="ARBA00022824"/>
    </source>
</evidence>
<dbReference type="GO" id="GO:0005634">
    <property type="term" value="C:nucleus"/>
    <property type="evidence" value="ECO:0007669"/>
    <property type="project" value="TreeGrafter"/>
</dbReference>
<evidence type="ECO:0000256" key="15">
    <source>
        <dbReference type="ARBA" id="ARBA00022989"/>
    </source>
</evidence>
<keyword evidence="11" id="KW-0479">Metal-binding</keyword>
<reference evidence="21 22" key="1">
    <citation type="submission" date="2018-10" db="EMBL/GenBank/DDBJ databases">
        <title>A high-quality apple genome assembly.</title>
        <authorList>
            <person name="Hu J."/>
        </authorList>
    </citation>
    <scope>NUCLEOTIDE SEQUENCE [LARGE SCALE GENOMIC DNA]</scope>
    <source>
        <strain evidence="22">cv. HFTH1</strain>
        <tissue evidence="21">Young leaf</tissue>
    </source>
</reference>
<protein>
    <recommendedName>
        <fullName evidence="5">ER membrane protein complex subunit 4</fullName>
        <ecNumber evidence="18">2.1.1.386</ecNumber>
    </recommendedName>
    <alternativeName>
        <fullName evidence="6">Small RNA 2'-O-methyltransferase</fullName>
    </alternativeName>
</protein>
<sequence length="178" mass="20023">MMWMVGSIVHLFSIGITFSALWQPIITLHGVGKDLHTSKSERKNKHFRRFMQTDHNFGSLEVEVGCLLDIMRKSGVDNSEICVHILFFVCFATPTLKSAILCDGSITNFDSRMSGFDIGACLEVIEHMEEGQASEFGNVALVLDHVHELFFKGVSLRLISFGENTTLLFSFLLDNNYL</sequence>
<evidence type="ECO:0000256" key="4">
    <source>
        <dbReference type="ARBA" id="ARBA00009026"/>
    </source>
</evidence>
<keyword evidence="12" id="KW-0256">Endoplasmic reticulum</keyword>
<evidence type="ECO:0000256" key="10">
    <source>
        <dbReference type="ARBA" id="ARBA00022692"/>
    </source>
</evidence>
<dbReference type="GO" id="GO:0046872">
    <property type="term" value="F:metal ion binding"/>
    <property type="evidence" value="ECO:0007669"/>
    <property type="project" value="UniProtKB-KW"/>
</dbReference>
<keyword evidence="9" id="KW-0949">S-adenosyl-L-methionine</keyword>
<dbReference type="PANTHER" id="PTHR21404:SF3">
    <property type="entry name" value="SMALL RNA 2'-O-METHYLTRANSFERASE"/>
    <property type="match status" value="1"/>
</dbReference>